<dbReference type="EMBL" id="CP108264">
    <property type="protein sequence ID" value="WTU77415.1"/>
    <property type="molecule type" value="Genomic_DNA"/>
</dbReference>
<proteinExistence type="predicted"/>
<organism evidence="1">
    <name type="scientific">Streptomyces sp. NBC_00049</name>
    <dbReference type="NCBI Taxonomy" id="2903617"/>
    <lineage>
        <taxon>Bacteria</taxon>
        <taxon>Bacillati</taxon>
        <taxon>Actinomycetota</taxon>
        <taxon>Actinomycetes</taxon>
        <taxon>Kitasatosporales</taxon>
        <taxon>Streptomycetaceae</taxon>
        <taxon>Streptomyces</taxon>
    </lineage>
</organism>
<dbReference type="AlphaFoldDB" id="A0AAU2K102"/>
<gene>
    <name evidence="1" type="ORF">OG327_31090</name>
</gene>
<reference evidence="1" key="1">
    <citation type="submission" date="2022-10" db="EMBL/GenBank/DDBJ databases">
        <title>The complete genomes of actinobacterial strains from the NBC collection.</title>
        <authorList>
            <person name="Joergensen T.S."/>
            <person name="Alvarez Arevalo M."/>
            <person name="Sterndorff E.B."/>
            <person name="Faurdal D."/>
            <person name="Vuksanovic O."/>
            <person name="Mourched A.-S."/>
            <person name="Charusanti P."/>
            <person name="Shaw S."/>
            <person name="Blin K."/>
            <person name="Weber T."/>
        </authorList>
    </citation>
    <scope>NUCLEOTIDE SEQUENCE</scope>
    <source>
        <strain evidence="1">NBC_00049</strain>
    </source>
</reference>
<evidence type="ECO:0000313" key="1">
    <source>
        <dbReference type="EMBL" id="WTU77415.1"/>
    </source>
</evidence>
<sequence>MTPSALMELDAQLDSEDTVAVLAAVWDVFTVATEVADAITFEEGSDELQAMTAAQQCMAGRGLLPLPQSGRAVEVAAPAPGAAGLDPYVRLLEHAEQSLVRVATTAERVGEGAERALGEATKMASRAAVALAAVRER</sequence>
<protein>
    <submittedName>
        <fullName evidence="1">Uncharacterized protein</fullName>
    </submittedName>
</protein>
<accession>A0AAU2K102</accession>
<name>A0AAU2K102_9ACTN</name>